<reference evidence="2 3" key="1">
    <citation type="submission" date="2019-07" db="EMBL/GenBank/DDBJ databases">
        <title>complete genome sequencing of Ornithinimicrobium sp. H23M54.</title>
        <authorList>
            <person name="Bae J.-W."/>
            <person name="Lee S.-Y."/>
        </authorList>
    </citation>
    <scope>NUCLEOTIDE SEQUENCE [LARGE SCALE GENOMIC DNA]</scope>
    <source>
        <strain evidence="2 3">H23M54</strain>
    </source>
</reference>
<dbReference type="Proteomes" id="UP000315395">
    <property type="component" value="Chromosome"/>
</dbReference>
<name>A0A516GBW8_9MICO</name>
<feature type="transmembrane region" description="Helical" evidence="1">
    <location>
        <begin position="66"/>
        <end position="87"/>
    </location>
</feature>
<evidence type="ECO:0000256" key="1">
    <source>
        <dbReference type="SAM" id="Phobius"/>
    </source>
</evidence>
<feature type="transmembrane region" description="Helical" evidence="1">
    <location>
        <begin position="38"/>
        <end position="59"/>
    </location>
</feature>
<dbReference type="Pfam" id="PF20444">
    <property type="entry name" value="DUF6703"/>
    <property type="match status" value="1"/>
</dbReference>
<dbReference type="RefSeq" id="WP_143783701.1">
    <property type="nucleotide sequence ID" value="NZ_CP041616.1"/>
</dbReference>
<accession>A0A516GBW8</accession>
<proteinExistence type="predicted"/>
<evidence type="ECO:0000313" key="2">
    <source>
        <dbReference type="EMBL" id="QDO89024.1"/>
    </source>
</evidence>
<feature type="transmembrane region" description="Helical" evidence="1">
    <location>
        <begin position="99"/>
        <end position="118"/>
    </location>
</feature>
<keyword evidence="1" id="KW-1133">Transmembrane helix</keyword>
<organism evidence="2 3">
    <name type="scientific">Ornithinimicrobium ciconiae</name>
    <dbReference type="NCBI Taxonomy" id="2594265"/>
    <lineage>
        <taxon>Bacteria</taxon>
        <taxon>Bacillati</taxon>
        <taxon>Actinomycetota</taxon>
        <taxon>Actinomycetes</taxon>
        <taxon>Micrococcales</taxon>
        <taxon>Ornithinimicrobiaceae</taxon>
        <taxon>Ornithinimicrobium</taxon>
    </lineage>
</organism>
<keyword evidence="1" id="KW-0812">Transmembrane</keyword>
<evidence type="ECO:0000313" key="3">
    <source>
        <dbReference type="Proteomes" id="UP000315395"/>
    </source>
</evidence>
<protein>
    <submittedName>
        <fullName evidence="2">Uncharacterized protein</fullName>
    </submittedName>
</protein>
<dbReference type="KEGG" id="orz:FNH13_12410"/>
<keyword evidence="3" id="KW-1185">Reference proteome</keyword>
<dbReference type="AlphaFoldDB" id="A0A516GBW8"/>
<gene>
    <name evidence="2" type="ORF">FNH13_12410</name>
</gene>
<dbReference type="EMBL" id="CP041616">
    <property type="protein sequence ID" value="QDO89024.1"/>
    <property type="molecule type" value="Genomic_DNA"/>
</dbReference>
<dbReference type="OrthoDB" id="3831256at2"/>
<keyword evidence="1" id="KW-0472">Membrane</keyword>
<dbReference type="InterPro" id="IPR046549">
    <property type="entry name" value="DUF6703"/>
</dbReference>
<sequence length="119" mass="12644">MSNPIHSADPHYQSTGVRAAIERASMPALAKLAKLPTWLPMVAVAALILVGAFIGGPLVDDGGVRIAGVVGLSLIVVALLGLLWLLYLSWPHLTSSLRLMRIAVLTLLLAIVITQFVTR</sequence>